<feature type="region of interest" description="Disordered" evidence="1">
    <location>
        <begin position="1"/>
        <end position="21"/>
    </location>
</feature>
<dbReference type="AlphaFoldDB" id="A0A9Q0FW01"/>
<evidence type="ECO:0000313" key="3">
    <source>
        <dbReference type="Proteomes" id="UP001141552"/>
    </source>
</evidence>
<protein>
    <submittedName>
        <fullName evidence="2">Uncharacterized protein</fullName>
    </submittedName>
</protein>
<feature type="region of interest" description="Disordered" evidence="1">
    <location>
        <begin position="44"/>
        <end position="79"/>
    </location>
</feature>
<evidence type="ECO:0000313" key="2">
    <source>
        <dbReference type="EMBL" id="KAJ4838893.1"/>
    </source>
</evidence>
<sequence>MHSGQVHNIPHHHKPPHMGEVSTAGAIVPAVKPEQWPSSFMAALRRSIPPPPPRQQQQETTFGILDPSDGNLYKEEVKI</sequence>
<reference evidence="2" key="2">
    <citation type="journal article" date="2023" name="Plants (Basel)">
        <title>Annotation of the Turnera subulata (Passifloraceae) Draft Genome Reveals the S-Locus Evolved after the Divergence of Turneroideae from Passifloroideae in a Stepwise Manner.</title>
        <authorList>
            <person name="Henning P.M."/>
            <person name="Roalson E.H."/>
            <person name="Mir W."/>
            <person name="McCubbin A.G."/>
            <person name="Shore J.S."/>
        </authorList>
    </citation>
    <scope>NUCLEOTIDE SEQUENCE</scope>
    <source>
        <strain evidence="2">F60SS</strain>
    </source>
</reference>
<gene>
    <name evidence="2" type="ORF">Tsubulata_048466</name>
</gene>
<dbReference type="Proteomes" id="UP001141552">
    <property type="component" value="Unassembled WGS sequence"/>
</dbReference>
<name>A0A9Q0FW01_9ROSI</name>
<evidence type="ECO:0000256" key="1">
    <source>
        <dbReference type="SAM" id="MobiDB-lite"/>
    </source>
</evidence>
<reference evidence="2" key="1">
    <citation type="submission" date="2022-02" db="EMBL/GenBank/DDBJ databases">
        <authorList>
            <person name="Henning P.M."/>
            <person name="McCubbin A.G."/>
            <person name="Shore J.S."/>
        </authorList>
    </citation>
    <scope>NUCLEOTIDE SEQUENCE</scope>
    <source>
        <strain evidence="2">F60SS</strain>
        <tissue evidence="2">Leaves</tissue>
    </source>
</reference>
<organism evidence="2 3">
    <name type="scientific">Turnera subulata</name>
    <dbReference type="NCBI Taxonomy" id="218843"/>
    <lineage>
        <taxon>Eukaryota</taxon>
        <taxon>Viridiplantae</taxon>
        <taxon>Streptophyta</taxon>
        <taxon>Embryophyta</taxon>
        <taxon>Tracheophyta</taxon>
        <taxon>Spermatophyta</taxon>
        <taxon>Magnoliopsida</taxon>
        <taxon>eudicotyledons</taxon>
        <taxon>Gunneridae</taxon>
        <taxon>Pentapetalae</taxon>
        <taxon>rosids</taxon>
        <taxon>fabids</taxon>
        <taxon>Malpighiales</taxon>
        <taxon>Passifloraceae</taxon>
        <taxon>Turnera</taxon>
    </lineage>
</organism>
<accession>A0A9Q0FW01</accession>
<dbReference type="EMBL" id="JAKUCV010003455">
    <property type="protein sequence ID" value="KAJ4838893.1"/>
    <property type="molecule type" value="Genomic_DNA"/>
</dbReference>
<keyword evidence="3" id="KW-1185">Reference proteome</keyword>
<proteinExistence type="predicted"/>
<comment type="caution">
    <text evidence="2">The sequence shown here is derived from an EMBL/GenBank/DDBJ whole genome shotgun (WGS) entry which is preliminary data.</text>
</comment>